<feature type="domain" description="FAD-binding PCMH-type" evidence="10">
    <location>
        <begin position="106"/>
        <end position="288"/>
    </location>
</feature>
<dbReference type="GO" id="GO:0071949">
    <property type="term" value="F:FAD binding"/>
    <property type="evidence" value="ECO:0007669"/>
    <property type="project" value="InterPro"/>
</dbReference>
<evidence type="ECO:0000256" key="8">
    <source>
        <dbReference type="PIRSR" id="PIRSR625650-4"/>
    </source>
</evidence>
<feature type="active site" description="Proton donor/acceptor" evidence="5">
    <location>
        <position position="472"/>
    </location>
</feature>
<evidence type="ECO:0000256" key="4">
    <source>
        <dbReference type="ARBA" id="ARBA00022827"/>
    </source>
</evidence>
<feature type="binding site" evidence="7">
    <location>
        <begin position="138"/>
        <end position="144"/>
    </location>
    <ligand>
        <name>FAD</name>
        <dbReference type="ChEBI" id="CHEBI:57692"/>
    </ligand>
</feature>
<dbReference type="Gene3D" id="3.30.465.10">
    <property type="match status" value="1"/>
</dbReference>
<comment type="cofactor">
    <cofactor evidence="1 7">
        <name>FAD</name>
        <dbReference type="ChEBI" id="CHEBI:57692"/>
    </cofactor>
</comment>
<dbReference type="SUPFAM" id="SSF56176">
    <property type="entry name" value="FAD-binding/transporter-associated domain-like"/>
    <property type="match status" value="1"/>
</dbReference>
<gene>
    <name evidence="11" type="ORF">G6034_05925</name>
</gene>
<protein>
    <submittedName>
        <fullName evidence="11">FAD-binding oxidoreductase</fullName>
    </submittedName>
</protein>
<dbReference type="GO" id="GO:0008610">
    <property type="term" value="P:lipid biosynthetic process"/>
    <property type="evidence" value="ECO:0007669"/>
    <property type="project" value="InterPro"/>
</dbReference>
<dbReference type="InterPro" id="IPR006094">
    <property type="entry name" value="Oxid_FAD_bind_N"/>
</dbReference>
<sequence>MVTHLTEEISRSVWYGWGDPARARPLNAGALEFLRRTLRLTDVSAAHPPVALAAVRVGPCALGEEVLAELRAITGPEHVSTGATERILHAGGKSTPDLLRRRSGDALGAPDAVVLPGGSGEVGEVLALCARRKLAVVPFGGGTSVVGGVEALRGPFAGVVTLDLRRLDRLLHVDPLSRTATFEAGIRGPAIEAALAPHGFTLGHFPQSHQEATLGGYVATRSAGQASTGYGRSDQLVKAVHLETPAGPFDAGSLAPGSAAGPRLLDAVVGSEGTLGVITRATVKVSPAPADRVYGAWSFPTFEAGAQALRRLRHDGARGDLPHVCRLSDTDETASTFKLGGWKTRTLSRYLRGRGQTTPALALFVWEGGRREARARRRRGARILRRAGGIPLGPLPGKSWEHGRFSGPYRRDELLTRGVYVETLETAATWGRLEETYASVRGAILGALQANGGAAYVQTHVSHVYSDGASLYFTFLAGLEKDGLAQNARVKAAASSAIVEAGATITHHHAVGLDHAPYLAAEIGELGVRVLRSIKDTLDPGGIMNPGKLIPPETPGAAGAPIPAAPPSTITTRDTADTEDTP</sequence>
<dbReference type="InterPro" id="IPR025650">
    <property type="entry name" value="Alkyl-DHAP_Synthase"/>
</dbReference>
<dbReference type="InterPro" id="IPR016166">
    <property type="entry name" value="FAD-bd_PCMH"/>
</dbReference>
<accession>A0A7Y7IFP1</accession>
<name>A0A7Y7IFP1_9MICC</name>
<dbReference type="InterPro" id="IPR004113">
    <property type="entry name" value="FAD-bd_oxidored_4_C"/>
</dbReference>
<dbReference type="GO" id="GO:0008609">
    <property type="term" value="F:alkylglycerone-phosphate synthase activity"/>
    <property type="evidence" value="ECO:0007669"/>
    <property type="project" value="InterPro"/>
</dbReference>
<evidence type="ECO:0000256" key="7">
    <source>
        <dbReference type="PIRSR" id="PIRSR625650-3"/>
    </source>
</evidence>
<dbReference type="InterPro" id="IPR016171">
    <property type="entry name" value="Vanillyl_alc_oxidase_C-sub2"/>
</dbReference>
<organism evidence="11 12">
    <name type="scientific">Arthrobacter wenxiniae</name>
    <dbReference type="NCBI Taxonomy" id="2713570"/>
    <lineage>
        <taxon>Bacteria</taxon>
        <taxon>Bacillati</taxon>
        <taxon>Actinomycetota</taxon>
        <taxon>Actinomycetes</taxon>
        <taxon>Micrococcales</taxon>
        <taxon>Micrococcaceae</taxon>
        <taxon>Arthrobacter</taxon>
    </lineage>
</organism>
<comment type="similarity">
    <text evidence="2">Belongs to the FAD-binding oxidoreductase/transferase type 4 family.</text>
</comment>
<dbReference type="Gene3D" id="3.30.300.330">
    <property type="match status" value="1"/>
</dbReference>
<feature type="compositionally biased region" description="Low complexity" evidence="9">
    <location>
        <begin position="555"/>
        <end position="572"/>
    </location>
</feature>
<dbReference type="Pfam" id="PF01565">
    <property type="entry name" value="FAD_binding_4"/>
    <property type="match status" value="1"/>
</dbReference>
<dbReference type="Pfam" id="PF02913">
    <property type="entry name" value="FAD-oxidase_C"/>
    <property type="match status" value="1"/>
</dbReference>
<evidence type="ECO:0000256" key="9">
    <source>
        <dbReference type="SAM" id="MobiDB-lite"/>
    </source>
</evidence>
<dbReference type="AlphaFoldDB" id="A0A7Y7IFP1"/>
<dbReference type="FunFam" id="1.10.45.10:FF:000001">
    <property type="entry name" value="D-lactate dehydrogenase mitochondrial"/>
    <property type="match status" value="1"/>
</dbReference>
<dbReference type="PANTHER" id="PTHR46568">
    <property type="entry name" value="ALKYLDIHYDROXYACETONEPHOSPHATE SYNTHASE, PEROXISOMAL"/>
    <property type="match status" value="1"/>
</dbReference>
<evidence type="ECO:0000256" key="6">
    <source>
        <dbReference type="PIRSR" id="PIRSR625650-2"/>
    </source>
</evidence>
<keyword evidence="4 7" id="KW-0274">FAD</keyword>
<dbReference type="Gene3D" id="1.10.45.10">
    <property type="entry name" value="Vanillyl-alcohol Oxidase, Chain A, domain 4"/>
    <property type="match status" value="1"/>
</dbReference>
<dbReference type="EMBL" id="JAAMFM010000005">
    <property type="protein sequence ID" value="NVM94453.1"/>
    <property type="molecule type" value="Genomic_DNA"/>
</dbReference>
<evidence type="ECO:0000313" key="11">
    <source>
        <dbReference type="EMBL" id="NVM94453.1"/>
    </source>
</evidence>
<dbReference type="SUPFAM" id="SSF55103">
    <property type="entry name" value="FAD-linked oxidases, C-terminal domain"/>
    <property type="match status" value="1"/>
</dbReference>
<evidence type="ECO:0000259" key="10">
    <source>
        <dbReference type="PROSITE" id="PS51387"/>
    </source>
</evidence>
<feature type="site" description="Important for enzyme activity" evidence="8">
    <location>
        <position position="326"/>
    </location>
</feature>
<evidence type="ECO:0000256" key="5">
    <source>
        <dbReference type="PIRSR" id="PIRSR625650-1"/>
    </source>
</evidence>
<dbReference type="InterPro" id="IPR016164">
    <property type="entry name" value="FAD-linked_Oxase-like_C"/>
</dbReference>
<feature type="binding site" evidence="7">
    <location>
        <begin position="272"/>
        <end position="278"/>
    </location>
    <ligand>
        <name>FAD</name>
        <dbReference type="ChEBI" id="CHEBI:57692"/>
    </ligand>
</feature>
<keyword evidence="3" id="KW-0285">Flavoprotein</keyword>
<dbReference type="Proteomes" id="UP000543556">
    <property type="component" value="Unassembled WGS sequence"/>
</dbReference>
<evidence type="ECO:0000256" key="1">
    <source>
        <dbReference type="ARBA" id="ARBA00001974"/>
    </source>
</evidence>
<dbReference type="PROSITE" id="PS51387">
    <property type="entry name" value="FAD_PCMH"/>
    <property type="match status" value="1"/>
</dbReference>
<evidence type="ECO:0000256" key="3">
    <source>
        <dbReference type="ARBA" id="ARBA00022630"/>
    </source>
</evidence>
<dbReference type="InterPro" id="IPR016169">
    <property type="entry name" value="FAD-bd_PCMH_sub2"/>
</dbReference>
<dbReference type="InterPro" id="IPR036318">
    <property type="entry name" value="FAD-bd_PCMH-like_sf"/>
</dbReference>
<feature type="binding site" evidence="6">
    <location>
        <position position="411"/>
    </location>
    <ligand>
        <name>substrate</name>
    </ligand>
</feature>
<dbReference type="PANTHER" id="PTHR46568:SF1">
    <property type="entry name" value="ALKYLDIHYDROXYACETONEPHOSPHATE SYNTHASE, PEROXISOMAL"/>
    <property type="match status" value="1"/>
</dbReference>
<dbReference type="Gene3D" id="3.30.70.3450">
    <property type="match status" value="1"/>
</dbReference>
<evidence type="ECO:0000313" key="12">
    <source>
        <dbReference type="Proteomes" id="UP000543556"/>
    </source>
</evidence>
<comment type="caution">
    <text evidence="11">The sequence shown here is derived from an EMBL/GenBank/DDBJ whole genome shotgun (WGS) entry which is preliminary data.</text>
</comment>
<feature type="region of interest" description="Disordered" evidence="9">
    <location>
        <begin position="549"/>
        <end position="582"/>
    </location>
</feature>
<proteinExistence type="inferred from homology"/>
<evidence type="ECO:0000256" key="2">
    <source>
        <dbReference type="ARBA" id="ARBA00008000"/>
    </source>
</evidence>
<keyword evidence="12" id="KW-1185">Reference proteome</keyword>
<reference evidence="11 12" key="1">
    <citation type="submission" date="2020-02" db="EMBL/GenBank/DDBJ databases">
        <title>Genome sequence of strain AETb3-4.</title>
        <authorList>
            <person name="Gao J."/>
            <person name="Zhang X."/>
        </authorList>
    </citation>
    <scope>NUCLEOTIDE SEQUENCE [LARGE SCALE GENOMIC DNA]</scope>
    <source>
        <strain evidence="11 12">AETb3-4</strain>
    </source>
</reference>
<dbReference type="RefSeq" id="WP_176634174.1">
    <property type="nucleotide sequence ID" value="NZ_JAAMFM010000005.1"/>
</dbReference>